<protein>
    <submittedName>
        <fullName evidence="2">Uncharacterized protein</fullName>
    </submittedName>
</protein>
<dbReference type="PANTHER" id="PTHR47988">
    <property type="entry name" value="SOMATIC EMBRYOGENESIS RECEPTOR KINASE 1"/>
    <property type="match status" value="1"/>
</dbReference>
<keyword evidence="3" id="KW-1185">Reference proteome</keyword>
<dbReference type="InterPro" id="IPR032675">
    <property type="entry name" value="LRR_dom_sf"/>
</dbReference>
<dbReference type="InterPro" id="IPR001611">
    <property type="entry name" value="Leu-rich_rpt"/>
</dbReference>
<keyword evidence="1" id="KW-0732">Signal</keyword>
<dbReference type="OrthoDB" id="785757at2759"/>
<sequence>MQSSIAGYKESLSRIGNEVFDAADKFGNLSSLRRLDWVSNQLSGEIPSSLGKLTKLQIMILSGNNLSGRIPDSFSNLAGLNDIFTGNSLISH</sequence>
<gene>
    <name evidence="2" type="ORF">J5N97_013552</name>
</gene>
<organism evidence="2 3">
    <name type="scientific">Dioscorea zingiberensis</name>
    <dbReference type="NCBI Taxonomy" id="325984"/>
    <lineage>
        <taxon>Eukaryota</taxon>
        <taxon>Viridiplantae</taxon>
        <taxon>Streptophyta</taxon>
        <taxon>Embryophyta</taxon>
        <taxon>Tracheophyta</taxon>
        <taxon>Spermatophyta</taxon>
        <taxon>Magnoliopsida</taxon>
        <taxon>Liliopsida</taxon>
        <taxon>Dioscoreales</taxon>
        <taxon>Dioscoreaceae</taxon>
        <taxon>Dioscorea</taxon>
    </lineage>
</organism>
<dbReference type="Proteomes" id="UP001085076">
    <property type="component" value="Miscellaneous, Linkage group lg03"/>
</dbReference>
<reference evidence="2" key="1">
    <citation type="submission" date="2021-03" db="EMBL/GenBank/DDBJ databases">
        <authorList>
            <person name="Li Z."/>
            <person name="Yang C."/>
        </authorList>
    </citation>
    <scope>NUCLEOTIDE SEQUENCE</scope>
    <source>
        <strain evidence="2">Dzin_1.0</strain>
        <tissue evidence="2">Leaf</tissue>
    </source>
</reference>
<dbReference type="Pfam" id="PF00560">
    <property type="entry name" value="LRR_1"/>
    <property type="match status" value="2"/>
</dbReference>
<evidence type="ECO:0000256" key="1">
    <source>
        <dbReference type="ARBA" id="ARBA00022729"/>
    </source>
</evidence>
<evidence type="ECO:0000313" key="3">
    <source>
        <dbReference type="Proteomes" id="UP001085076"/>
    </source>
</evidence>
<comment type="caution">
    <text evidence="2">The sequence shown here is derived from an EMBL/GenBank/DDBJ whole genome shotgun (WGS) entry which is preliminary data.</text>
</comment>
<reference evidence="2" key="2">
    <citation type="journal article" date="2022" name="Hortic Res">
        <title>The genome of Dioscorea zingiberensis sheds light on the biosynthesis, origin and evolution of the medicinally important diosgenin saponins.</title>
        <authorList>
            <person name="Li Y."/>
            <person name="Tan C."/>
            <person name="Li Z."/>
            <person name="Guo J."/>
            <person name="Li S."/>
            <person name="Chen X."/>
            <person name="Wang C."/>
            <person name="Dai X."/>
            <person name="Yang H."/>
            <person name="Song W."/>
            <person name="Hou L."/>
            <person name="Xu J."/>
            <person name="Tong Z."/>
            <person name="Xu A."/>
            <person name="Yuan X."/>
            <person name="Wang W."/>
            <person name="Yang Q."/>
            <person name="Chen L."/>
            <person name="Sun Z."/>
            <person name="Wang K."/>
            <person name="Pan B."/>
            <person name="Chen J."/>
            <person name="Bao Y."/>
            <person name="Liu F."/>
            <person name="Qi X."/>
            <person name="Gang D.R."/>
            <person name="Wen J."/>
            <person name="Li J."/>
        </authorList>
    </citation>
    <scope>NUCLEOTIDE SEQUENCE</scope>
    <source>
        <strain evidence="2">Dzin_1.0</strain>
    </source>
</reference>
<dbReference type="AlphaFoldDB" id="A0A9D5HIW6"/>
<proteinExistence type="predicted"/>
<evidence type="ECO:0000313" key="2">
    <source>
        <dbReference type="EMBL" id="KAJ0978078.1"/>
    </source>
</evidence>
<name>A0A9D5HIW6_9LILI</name>
<accession>A0A9D5HIW6</accession>
<dbReference type="EMBL" id="JAGGNH010000003">
    <property type="protein sequence ID" value="KAJ0978078.1"/>
    <property type="molecule type" value="Genomic_DNA"/>
</dbReference>
<dbReference type="SUPFAM" id="SSF52058">
    <property type="entry name" value="L domain-like"/>
    <property type="match status" value="1"/>
</dbReference>
<dbReference type="Gene3D" id="3.80.10.10">
    <property type="entry name" value="Ribonuclease Inhibitor"/>
    <property type="match status" value="1"/>
</dbReference>